<evidence type="ECO:0000256" key="2">
    <source>
        <dbReference type="ARBA" id="ARBA00022776"/>
    </source>
</evidence>
<dbReference type="GO" id="GO:0031145">
    <property type="term" value="P:anaphase-promoting complex-dependent catabolic process"/>
    <property type="evidence" value="ECO:0007669"/>
    <property type="project" value="TreeGrafter"/>
</dbReference>
<dbReference type="GO" id="GO:0051301">
    <property type="term" value="P:cell division"/>
    <property type="evidence" value="ECO:0007669"/>
    <property type="project" value="UniProtKB-KW"/>
</dbReference>
<evidence type="ECO:0000256" key="3">
    <source>
        <dbReference type="ARBA" id="ARBA00023306"/>
    </source>
</evidence>
<dbReference type="AlphaFoldDB" id="A0A484LM40"/>
<reference evidence="5 6" key="1">
    <citation type="submission" date="2018-04" db="EMBL/GenBank/DDBJ databases">
        <authorList>
            <person name="Vogel A."/>
        </authorList>
    </citation>
    <scope>NUCLEOTIDE SEQUENCE [LARGE SCALE GENOMIC DNA]</scope>
</reference>
<keyword evidence="2" id="KW-0498">Mitosis</keyword>
<evidence type="ECO:0000313" key="5">
    <source>
        <dbReference type="EMBL" id="VFQ77471.1"/>
    </source>
</evidence>
<dbReference type="PANTHER" id="PTHR12827:SF3">
    <property type="entry name" value="ANAPHASE-PROMOTING COMPLEX SUBUNIT 1"/>
    <property type="match status" value="1"/>
</dbReference>
<dbReference type="GO" id="GO:0070979">
    <property type="term" value="P:protein K11-linked ubiquitination"/>
    <property type="evidence" value="ECO:0007669"/>
    <property type="project" value="TreeGrafter"/>
</dbReference>
<dbReference type="PANTHER" id="PTHR12827">
    <property type="entry name" value="MEIOTIC CHECKPOINT REGULATOR TSG24 FAMILY MEMBER"/>
    <property type="match status" value="1"/>
</dbReference>
<dbReference type="GO" id="GO:0060090">
    <property type="term" value="F:molecular adaptor activity"/>
    <property type="evidence" value="ECO:0007669"/>
    <property type="project" value="TreeGrafter"/>
</dbReference>
<feature type="domain" description="Anaphase-promoting complex subunit 1 C-terminal" evidence="4">
    <location>
        <begin position="26"/>
        <end position="190"/>
    </location>
</feature>
<dbReference type="GO" id="GO:0007091">
    <property type="term" value="P:metaphase/anaphase transition of mitotic cell cycle"/>
    <property type="evidence" value="ECO:0007669"/>
    <property type="project" value="TreeGrafter"/>
</dbReference>
<keyword evidence="3" id="KW-0131">Cell cycle</keyword>
<accession>A0A484LM40</accession>
<keyword evidence="6" id="KW-1185">Reference proteome</keyword>
<proteinExistence type="predicted"/>
<dbReference type="Pfam" id="PF18122">
    <property type="entry name" value="APC1_C"/>
    <property type="match status" value="1"/>
</dbReference>
<gene>
    <name evidence="5" type="ORF">CCAM_LOCUS19247</name>
</gene>
<name>A0A484LM40_9ASTE</name>
<dbReference type="InterPro" id="IPR041221">
    <property type="entry name" value="APC1_C"/>
</dbReference>
<organism evidence="5 6">
    <name type="scientific">Cuscuta campestris</name>
    <dbReference type="NCBI Taxonomy" id="132261"/>
    <lineage>
        <taxon>Eukaryota</taxon>
        <taxon>Viridiplantae</taxon>
        <taxon>Streptophyta</taxon>
        <taxon>Embryophyta</taxon>
        <taxon>Tracheophyta</taxon>
        <taxon>Spermatophyta</taxon>
        <taxon>Magnoliopsida</taxon>
        <taxon>eudicotyledons</taxon>
        <taxon>Gunneridae</taxon>
        <taxon>Pentapetalae</taxon>
        <taxon>asterids</taxon>
        <taxon>lamiids</taxon>
        <taxon>Solanales</taxon>
        <taxon>Convolvulaceae</taxon>
        <taxon>Cuscuteae</taxon>
        <taxon>Cuscuta</taxon>
        <taxon>Cuscuta subgen. Grammica</taxon>
        <taxon>Cuscuta sect. Cleistogrammica</taxon>
    </lineage>
</organism>
<dbReference type="GO" id="GO:0005680">
    <property type="term" value="C:anaphase-promoting complex"/>
    <property type="evidence" value="ECO:0007669"/>
    <property type="project" value="InterPro"/>
</dbReference>
<sequence>MHKVFGLTHLRAFGCSKSIADITLDQLVSTFSSDPSLTAFAQLCCNPSWNSRYGIAFHEFCLQVLFECVSKDRPTLLQIYLSIYSTIESMAEQGTGGAGNSGDSISLLSLKLALAYGESLLAKILTSSSGGIMHTTFLGTVKKRVEEILSSSSPNIQKNLLDYIKFGRWPCDDSQASTHLSWYLQWNGVPSVYELRRAEEKMKALGMTSSVPFLHLLFPRTNATALAEINRCADP</sequence>
<evidence type="ECO:0000313" key="6">
    <source>
        <dbReference type="Proteomes" id="UP000595140"/>
    </source>
</evidence>
<dbReference type="OrthoDB" id="1265366at2759"/>
<protein>
    <recommendedName>
        <fullName evidence="4">Anaphase-promoting complex subunit 1 C-terminal domain-containing protein</fullName>
    </recommendedName>
</protein>
<evidence type="ECO:0000256" key="1">
    <source>
        <dbReference type="ARBA" id="ARBA00022618"/>
    </source>
</evidence>
<dbReference type="Proteomes" id="UP000595140">
    <property type="component" value="Unassembled WGS sequence"/>
</dbReference>
<evidence type="ECO:0000259" key="4">
    <source>
        <dbReference type="Pfam" id="PF18122"/>
    </source>
</evidence>
<keyword evidence="1" id="KW-0132">Cell division</keyword>
<dbReference type="InterPro" id="IPR024990">
    <property type="entry name" value="Apc1"/>
</dbReference>
<dbReference type="EMBL" id="OOIL02001679">
    <property type="protein sequence ID" value="VFQ77471.1"/>
    <property type="molecule type" value="Genomic_DNA"/>
</dbReference>